<keyword evidence="4" id="KW-1185">Reference proteome</keyword>
<reference evidence="3 4" key="1">
    <citation type="journal article" date="2024" name="IMA Fungus">
        <title>IMA Genome - F19 : A genome assembly and annotation guide to empower mycologists, including annotated draft genome sequences of Ceratocystis pirilliformis, Diaporthe australafricana, Fusarium ophioides, Paecilomyces lecythidis, and Sporothrix stenoceras.</title>
        <authorList>
            <person name="Aylward J."/>
            <person name="Wilson A.M."/>
            <person name="Visagie C.M."/>
            <person name="Spraker J."/>
            <person name="Barnes I."/>
            <person name="Buitendag C."/>
            <person name="Ceriani C."/>
            <person name="Del Mar Angel L."/>
            <person name="du Plessis D."/>
            <person name="Fuchs T."/>
            <person name="Gasser K."/>
            <person name="Kramer D."/>
            <person name="Li W."/>
            <person name="Munsamy K."/>
            <person name="Piso A."/>
            <person name="Price J.L."/>
            <person name="Sonnekus B."/>
            <person name="Thomas C."/>
            <person name="van der Nest A."/>
            <person name="van Dijk A."/>
            <person name="van Heerden A."/>
            <person name="van Vuuren N."/>
            <person name="Yilmaz N."/>
            <person name="Duong T.A."/>
            <person name="van der Merwe N.A."/>
            <person name="Wingfield M.J."/>
            <person name="Wingfield B.D."/>
        </authorList>
    </citation>
    <scope>NUCLEOTIDE SEQUENCE [LARGE SCALE GENOMIC DNA]</scope>
    <source>
        <strain evidence="3 4">CMW 12675</strain>
    </source>
</reference>
<feature type="region of interest" description="Disordered" evidence="1">
    <location>
        <begin position="36"/>
        <end position="63"/>
    </location>
</feature>
<dbReference type="PANTHER" id="PTHR35391">
    <property type="entry name" value="C2H2-TYPE DOMAIN-CONTAINING PROTEIN-RELATED"/>
    <property type="match status" value="1"/>
</dbReference>
<sequence>MEWSEFGSWIWSPEFQRYYRQRQNQYHFASSATTTLDSGSDSELDNPSLASANENGSYTTYSPNSSYHDDLDIASVPASSAAVVATSYKVNSHGVHVQGEVASDGGPLVRQGSCFAFNLRTVRLVTTCHKSTNTTIDSVPEVDIYDGSAYNADSQYNVDPKVLHPAMESLQISRHTRVSTSIPHDRPSQISQEDTSLVDFNEVLDPRKLTVSGTPHQNHLSNMDPGYQVHKSTNFQPGEVFKVLWSEPVGKSVSTSSSTVSGTQTFVDSYGERFYVGFRRFIVVANDAGHCTCVPILTYGGRGCQKSGVKPDRHGIVVQCGKKAKPAAGEPTLGFPPIRVQIRAHGERLTRESRINYSKLVTVEHNVKVFFVGSILTEDADLLQDAVNQCWERKSFHRRPYTRVY</sequence>
<evidence type="ECO:0000259" key="2">
    <source>
        <dbReference type="Pfam" id="PF20233"/>
    </source>
</evidence>
<proteinExistence type="predicted"/>
<gene>
    <name evidence="3" type="ORF">Cpir12675_002517</name>
</gene>
<organism evidence="3 4">
    <name type="scientific">Ceratocystis pirilliformis</name>
    <dbReference type="NCBI Taxonomy" id="259994"/>
    <lineage>
        <taxon>Eukaryota</taxon>
        <taxon>Fungi</taxon>
        <taxon>Dikarya</taxon>
        <taxon>Ascomycota</taxon>
        <taxon>Pezizomycotina</taxon>
        <taxon>Sordariomycetes</taxon>
        <taxon>Hypocreomycetidae</taxon>
        <taxon>Microascales</taxon>
        <taxon>Ceratocystidaceae</taxon>
        <taxon>Ceratocystis</taxon>
    </lineage>
</organism>
<feature type="domain" description="DUF6590" evidence="2">
    <location>
        <begin position="233"/>
        <end position="383"/>
    </location>
</feature>
<accession>A0ABR3Z9R2</accession>
<dbReference type="PANTHER" id="PTHR35391:SF5">
    <property type="entry name" value="DUF6590 DOMAIN-CONTAINING PROTEIN"/>
    <property type="match status" value="1"/>
</dbReference>
<dbReference type="InterPro" id="IPR046497">
    <property type="entry name" value="DUF6590"/>
</dbReference>
<dbReference type="Pfam" id="PF20233">
    <property type="entry name" value="DUF6590"/>
    <property type="match status" value="1"/>
</dbReference>
<name>A0ABR3Z9R2_9PEZI</name>
<dbReference type="EMBL" id="JAWDJO010000050">
    <property type="protein sequence ID" value="KAL1896992.1"/>
    <property type="molecule type" value="Genomic_DNA"/>
</dbReference>
<feature type="compositionally biased region" description="Polar residues" evidence="1">
    <location>
        <begin position="48"/>
        <end position="63"/>
    </location>
</feature>
<evidence type="ECO:0000313" key="3">
    <source>
        <dbReference type="EMBL" id="KAL1896992.1"/>
    </source>
</evidence>
<comment type="caution">
    <text evidence="3">The sequence shown here is derived from an EMBL/GenBank/DDBJ whole genome shotgun (WGS) entry which is preliminary data.</text>
</comment>
<evidence type="ECO:0000313" key="4">
    <source>
        <dbReference type="Proteomes" id="UP001583280"/>
    </source>
</evidence>
<protein>
    <recommendedName>
        <fullName evidence="2">DUF6590 domain-containing protein</fullName>
    </recommendedName>
</protein>
<dbReference type="Proteomes" id="UP001583280">
    <property type="component" value="Unassembled WGS sequence"/>
</dbReference>
<evidence type="ECO:0000256" key="1">
    <source>
        <dbReference type="SAM" id="MobiDB-lite"/>
    </source>
</evidence>